<keyword evidence="5" id="KW-0645">Protease</keyword>
<dbReference type="Gene3D" id="3.40.50.880">
    <property type="match status" value="1"/>
</dbReference>
<proteinExistence type="inferred from homology"/>
<dbReference type="AlphaFoldDB" id="A0A1G8DR01"/>
<dbReference type="PANTHER" id="PTHR48094:SF11">
    <property type="entry name" value="GLUTATHIONE-INDEPENDENT GLYOXALASE HSP31-RELATED"/>
    <property type="match status" value="1"/>
</dbReference>
<dbReference type="PANTHER" id="PTHR48094">
    <property type="entry name" value="PROTEIN/NUCLEIC ACID DEGLYCASE DJ-1-RELATED"/>
    <property type="match status" value="1"/>
</dbReference>
<gene>
    <name evidence="5" type="ORF">SAMN04488136_12110</name>
</gene>
<keyword evidence="2" id="KW-0456">Lyase</keyword>
<dbReference type="InterPro" id="IPR029062">
    <property type="entry name" value="Class_I_gatase-like"/>
</dbReference>
<dbReference type="SUPFAM" id="SSF52317">
    <property type="entry name" value="Class I glutamine amidotransferase-like"/>
    <property type="match status" value="1"/>
</dbReference>
<dbReference type="STRING" id="861298.SAMN04488136_12110"/>
<evidence type="ECO:0000256" key="1">
    <source>
        <dbReference type="ARBA" id="ARBA00023016"/>
    </source>
</evidence>
<evidence type="ECO:0000313" key="6">
    <source>
        <dbReference type="Proteomes" id="UP000198854"/>
    </source>
</evidence>
<protein>
    <submittedName>
        <fullName evidence="5">Putative intracellular protease/amidase</fullName>
    </submittedName>
</protein>
<keyword evidence="5" id="KW-0378">Hydrolase</keyword>
<dbReference type="Proteomes" id="UP000198854">
    <property type="component" value="Unassembled WGS sequence"/>
</dbReference>
<dbReference type="GO" id="GO:0008233">
    <property type="term" value="F:peptidase activity"/>
    <property type="evidence" value="ECO:0007669"/>
    <property type="project" value="UniProtKB-KW"/>
</dbReference>
<dbReference type="InterPro" id="IPR050325">
    <property type="entry name" value="Prot/Nucl_acid_deglycase"/>
</dbReference>
<evidence type="ECO:0000256" key="2">
    <source>
        <dbReference type="ARBA" id="ARBA00023239"/>
    </source>
</evidence>
<evidence type="ECO:0000256" key="3">
    <source>
        <dbReference type="ARBA" id="ARBA00038493"/>
    </source>
</evidence>
<evidence type="ECO:0000313" key="5">
    <source>
        <dbReference type="EMBL" id="SDH59899.1"/>
    </source>
</evidence>
<comment type="similarity">
    <text evidence="3">Belongs to the peptidase C56 family. HSP31-like subfamily.</text>
</comment>
<accession>A0A1G8DR01</accession>
<dbReference type="RefSeq" id="WP_093276211.1">
    <property type="nucleotide sequence ID" value="NZ_FNDD01000021.1"/>
</dbReference>
<keyword evidence="6" id="KW-1185">Reference proteome</keyword>
<dbReference type="EMBL" id="FNDD01000021">
    <property type="protein sequence ID" value="SDH59899.1"/>
    <property type="molecule type" value="Genomic_DNA"/>
</dbReference>
<dbReference type="OrthoDB" id="9792284at2"/>
<dbReference type="InterPro" id="IPR002818">
    <property type="entry name" value="DJ-1/PfpI"/>
</dbReference>
<feature type="domain" description="DJ-1/PfpI" evidence="4">
    <location>
        <begin position="33"/>
        <end position="218"/>
    </location>
</feature>
<dbReference type="CDD" id="cd03141">
    <property type="entry name" value="GATase1_Hsp31_like"/>
    <property type="match status" value="1"/>
</dbReference>
<dbReference type="GO" id="GO:0006508">
    <property type="term" value="P:proteolysis"/>
    <property type="evidence" value="ECO:0007669"/>
    <property type="project" value="UniProtKB-KW"/>
</dbReference>
<dbReference type="Pfam" id="PF01965">
    <property type="entry name" value="DJ-1_PfpI"/>
    <property type="match status" value="1"/>
</dbReference>
<name>A0A1G8DR01_9VIBR</name>
<dbReference type="GO" id="GO:0019172">
    <property type="term" value="F:glyoxalase III activity"/>
    <property type="evidence" value="ECO:0007669"/>
    <property type="project" value="TreeGrafter"/>
</dbReference>
<reference evidence="5 6" key="1">
    <citation type="submission" date="2016-10" db="EMBL/GenBank/DDBJ databases">
        <authorList>
            <person name="de Groot N.N."/>
        </authorList>
    </citation>
    <scope>NUCLEOTIDE SEQUENCE [LARGE SCALE GENOMIC DNA]</scope>
    <source>
        <strain evidence="5 6">CGMCC 1.10228</strain>
    </source>
</reference>
<organism evidence="5 6">
    <name type="scientific">Vibrio xiamenensis</name>
    <dbReference type="NCBI Taxonomy" id="861298"/>
    <lineage>
        <taxon>Bacteria</taxon>
        <taxon>Pseudomonadati</taxon>
        <taxon>Pseudomonadota</taxon>
        <taxon>Gammaproteobacteria</taxon>
        <taxon>Vibrionales</taxon>
        <taxon>Vibrionaceae</taxon>
        <taxon>Vibrio</taxon>
    </lineage>
</organism>
<evidence type="ECO:0000259" key="4">
    <source>
        <dbReference type="Pfam" id="PF01965"/>
    </source>
</evidence>
<keyword evidence="1" id="KW-0346">Stress response</keyword>
<sequence length="230" mass="24523">MSSSSHLIKPVLFVLTSHKDLGQGRQDSGFYLPELTHPLHVLEEASIFTEFASIKGGLPPVYGVDLADPINAHYWNDQAFQDKLNACPALADVNSDDYSAIMYVGGHGTMWDFPDSPAVLAITREMYEQGQVVAAVCHGPAALVNVTLSDGSYLVAGKKVAAFTDSEEHAVGMVDAVPFLLESTLKERGALHQAAEDWTNNVVVDGSLITGQNPQSAAGVGEAIRDALLS</sequence>
<dbReference type="GO" id="GO:0005737">
    <property type="term" value="C:cytoplasm"/>
    <property type="evidence" value="ECO:0007669"/>
    <property type="project" value="TreeGrafter"/>
</dbReference>
<dbReference type="GO" id="GO:0019243">
    <property type="term" value="P:methylglyoxal catabolic process to D-lactate via S-lactoyl-glutathione"/>
    <property type="evidence" value="ECO:0007669"/>
    <property type="project" value="TreeGrafter"/>
</dbReference>